<reference evidence="2" key="1">
    <citation type="submission" date="2015-10" db="EMBL/GenBank/DDBJ databases">
        <title>Niche specialization of a soil ammonia-oxidizing archaeon, Candidatus Nitrosocosmicus oleophilus.</title>
        <authorList>
            <person name="Jung M.-Y."/>
            <person name="Rhee S.-K."/>
        </authorList>
    </citation>
    <scope>NUCLEOTIDE SEQUENCE [LARGE SCALE GENOMIC DNA]</scope>
    <source>
        <strain evidence="2">MY3</strain>
    </source>
</reference>
<dbReference type="EMBL" id="CP012850">
    <property type="protein sequence ID" value="ALI36744.1"/>
    <property type="molecule type" value="Genomic_DNA"/>
</dbReference>
<gene>
    <name evidence="1" type="ORF">NMY3_02553</name>
</gene>
<dbReference type="AlphaFoldDB" id="A0A654LYY0"/>
<dbReference type="Proteomes" id="UP000058925">
    <property type="component" value="Chromosome"/>
</dbReference>
<evidence type="ECO:0000313" key="1">
    <source>
        <dbReference type="EMBL" id="ALI36744.1"/>
    </source>
</evidence>
<sequence>MLKLVKTLVQSDYSISKFFAKVEIKTNTRIIFCAPRAAILVNKYLGDENFVSLELTCISKQVNLAIHYRLYLRIIQ</sequence>
<organism evidence="1 2">
    <name type="scientific">Candidatus Nitrosocosmicus oleophilus</name>
    <dbReference type="NCBI Taxonomy" id="1353260"/>
    <lineage>
        <taxon>Archaea</taxon>
        <taxon>Nitrososphaerota</taxon>
        <taxon>Nitrososphaeria</taxon>
        <taxon>Nitrososphaerales</taxon>
        <taxon>Nitrososphaeraceae</taxon>
        <taxon>Candidatus Nitrosocosmicus</taxon>
    </lineage>
</organism>
<keyword evidence="2" id="KW-1185">Reference proteome</keyword>
<evidence type="ECO:0000313" key="2">
    <source>
        <dbReference type="Proteomes" id="UP000058925"/>
    </source>
</evidence>
<protein>
    <submittedName>
        <fullName evidence="1">Uncharacterized protein</fullName>
    </submittedName>
</protein>
<name>A0A654LYY0_9ARCH</name>
<dbReference type="KEGG" id="taa:NMY3_02553"/>
<accession>A0A654LYY0</accession>
<proteinExistence type="predicted"/>